<gene>
    <name evidence="1" type="ORF">METZ01_LOCUS342147</name>
</gene>
<protein>
    <submittedName>
        <fullName evidence="1">Uncharacterized protein</fullName>
    </submittedName>
</protein>
<sequence>IGLDEKGSSPFVFENKISKQF</sequence>
<feature type="non-terminal residue" evidence="1">
    <location>
        <position position="1"/>
    </location>
</feature>
<dbReference type="EMBL" id="UINC01117103">
    <property type="protein sequence ID" value="SVC89293.1"/>
    <property type="molecule type" value="Genomic_DNA"/>
</dbReference>
<name>A0A382QUY6_9ZZZZ</name>
<proteinExistence type="predicted"/>
<dbReference type="AlphaFoldDB" id="A0A382QUY6"/>
<accession>A0A382QUY6</accession>
<reference evidence="1" key="1">
    <citation type="submission" date="2018-05" db="EMBL/GenBank/DDBJ databases">
        <authorList>
            <person name="Lanie J.A."/>
            <person name="Ng W.-L."/>
            <person name="Kazmierczak K.M."/>
            <person name="Andrzejewski T.M."/>
            <person name="Davidsen T.M."/>
            <person name="Wayne K.J."/>
            <person name="Tettelin H."/>
            <person name="Glass J.I."/>
            <person name="Rusch D."/>
            <person name="Podicherti R."/>
            <person name="Tsui H.-C.T."/>
            <person name="Winkler M.E."/>
        </authorList>
    </citation>
    <scope>NUCLEOTIDE SEQUENCE</scope>
</reference>
<evidence type="ECO:0000313" key="1">
    <source>
        <dbReference type="EMBL" id="SVC89293.1"/>
    </source>
</evidence>
<organism evidence="1">
    <name type="scientific">marine metagenome</name>
    <dbReference type="NCBI Taxonomy" id="408172"/>
    <lineage>
        <taxon>unclassified sequences</taxon>
        <taxon>metagenomes</taxon>
        <taxon>ecological metagenomes</taxon>
    </lineage>
</organism>